<feature type="binding site" evidence="5">
    <location>
        <position position="289"/>
    </location>
    <ligand>
        <name>S-adenosyl-L-methionine</name>
        <dbReference type="ChEBI" id="CHEBI:59789"/>
    </ligand>
</feature>
<dbReference type="PROSITE" id="PS51687">
    <property type="entry name" value="SAM_MT_RNA_M5U"/>
    <property type="match status" value="1"/>
</dbReference>
<gene>
    <name evidence="8" type="ORF">Rsub_00994</name>
</gene>
<dbReference type="PROSITE" id="PS01231">
    <property type="entry name" value="TRMA_2"/>
    <property type="match status" value="1"/>
</dbReference>
<dbReference type="GO" id="GO:0008033">
    <property type="term" value="P:tRNA processing"/>
    <property type="evidence" value="ECO:0007669"/>
    <property type="project" value="UniProtKB-KW"/>
</dbReference>
<organism evidence="8 9">
    <name type="scientific">Raphidocelis subcapitata</name>
    <dbReference type="NCBI Taxonomy" id="307507"/>
    <lineage>
        <taxon>Eukaryota</taxon>
        <taxon>Viridiplantae</taxon>
        <taxon>Chlorophyta</taxon>
        <taxon>core chlorophytes</taxon>
        <taxon>Chlorophyceae</taxon>
        <taxon>CS clade</taxon>
        <taxon>Sphaeropleales</taxon>
        <taxon>Selenastraceae</taxon>
        <taxon>Raphidocelis</taxon>
    </lineage>
</organism>
<dbReference type="OrthoDB" id="10250660at2759"/>
<evidence type="ECO:0000256" key="6">
    <source>
        <dbReference type="PROSITE-ProRule" id="PRU10015"/>
    </source>
</evidence>
<keyword evidence="2 5" id="KW-0808">Transferase</keyword>
<evidence type="ECO:0000313" key="9">
    <source>
        <dbReference type="Proteomes" id="UP000247498"/>
    </source>
</evidence>
<evidence type="ECO:0000313" key="8">
    <source>
        <dbReference type="EMBL" id="GBF88282.1"/>
    </source>
</evidence>
<dbReference type="GO" id="GO:0030697">
    <property type="term" value="F:tRNA (uracil(54)-C5)-methyltransferase activity, S-adenosyl methionine-dependent"/>
    <property type="evidence" value="ECO:0007669"/>
    <property type="project" value="InterPro"/>
</dbReference>
<dbReference type="InParanoid" id="A0A2V0NP36"/>
<dbReference type="InterPro" id="IPR010280">
    <property type="entry name" value="U5_MeTrfase_fam"/>
</dbReference>
<dbReference type="GO" id="GO:0009451">
    <property type="term" value="P:RNA modification"/>
    <property type="evidence" value="ECO:0007669"/>
    <property type="project" value="UniProtKB-ARBA"/>
</dbReference>
<dbReference type="SUPFAM" id="SSF53335">
    <property type="entry name" value="S-adenosyl-L-methionine-dependent methyltransferases"/>
    <property type="match status" value="1"/>
</dbReference>
<feature type="binding site" evidence="5">
    <location>
        <position position="371"/>
    </location>
    <ligand>
        <name>S-adenosyl-L-methionine</name>
        <dbReference type="ChEBI" id="CHEBI:59789"/>
    </ligand>
</feature>
<dbReference type="Pfam" id="PF05958">
    <property type="entry name" value="tRNA_U5-meth_tr"/>
    <property type="match status" value="2"/>
</dbReference>
<dbReference type="Proteomes" id="UP000247498">
    <property type="component" value="Unassembled WGS sequence"/>
</dbReference>
<feature type="compositionally biased region" description="Gly residues" evidence="7">
    <location>
        <begin position="200"/>
        <end position="219"/>
    </location>
</feature>
<sequence>MPRRAAVTAAGAAAAAAPVADPDAAAALAAGDANVAVVRPEQYDAQLEANVARVRGLFQGFELPEPEVHRSAPMHYRQRAEFRVWHEGDACHYIMFARVPGCSTPRRFRLDSFPVGSEAMNVIMSEVMAAAAASGQLRRKLYQVNIHTTLSGEAMVALVYHKRLDEAWESEARALRARLRAALAERHGGGSGSSSSSSSSGGGGSSAGSSGGNGSGGGVVHVIGRSHKQKVALDADFVTEVLSVNGRDLAYKQVEGAFSQPNSGVSAKMLAWAQDVTRGSGGHDLLELYCGNGNFTVALAPCFRQVVATEVSKSSVEAARANLDANGAHNVFIARMSSAEFTETWRAKGTRNRLKGLAPWEELRLGTLLVDPPRAGLDDESRQLLRDFERVVYVSCNPETLARDLRSVEGSHRVERFAVFDAFPYTEHIECGAYLVRRQGGGV</sequence>
<keyword evidence="4" id="KW-0819">tRNA processing</keyword>
<dbReference type="GO" id="GO:0032259">
    <property type="term" value="P:methylation"/>
    <property type="evidence" value="ECO:0007669"/>
    <property type="project" value="UniProtKB-KW"/>
</dbReference>
<feature type="active site" description="Nucleophile" evidence="5">
    <location>
        <position position="396"/>
    </location>
</feature>
<reference evidence="8 9" key="1">
    <citation type="journal article" date="2018" name="Sci. Rep.">
        <title>Raphidocelis subcapitata (=Pseudokirchneriella subcapitata) provides an insight into genome evolution and environmental adaptations in the Sphaeropleales.</title>
        <authorList>
            <person name="Suzuki S."/>
            <person name="Yamaguchi H."/>
            <person name="Nakajima N."/>
            <person name="Kawachi M."/>
        </authorList>
    </citation>
    <scope>NUCLEOTIDE SEQUENCE [LARGE SCALE GENOMIC DNA]</scope>
    <source>
        <strain evidence="8 9">NIES-35</strain>
    </source>
</reference>
<dbReference type="FunFam" id="3.40.50.150:FF:000012">
    <property type="entry name" value="tRNA/tmRNA (uracil-C(5))-methyltransferase"/>
    <property type="match status" value="1"/>
</dbReference>
<dbReference type="Gene3D" id="3.40.50.150">
    <property type="entry name" value="Vaccinia Virus protein VP39"/>
    <property type="match status" value="1"/>
</dbReference>
<dbReference type="Gene3D" id="2.40.50.1070">
    <property type="match status" value="1"/>
</dbReference>
<dbReference type="InterPro" id="IPR030391">
    <property type="entry name" value="MeTrfase_TrmA_CS"/>
</dbReference>
<evidence type="ECO:0000256" key="4">
    <source>
        <dbReference type="ARBA" id="ARBA00022694"/>
    </source>
</evidence>
<feature type="binding site" evidence="5">
    <location>
        <position position="260"/>
    </location>
    <ligand>
        <name>S-adenosyl-L-methionine</name>
        <dbReference type="ChEBI" id="CHEBI:59789"/>
    </ligand>
</feature>
<evidence type="ECO:0000256" key="3">
    <source>
        <dbReference type="ARBA" id="ARBA00022691"/>
    </source>
</evidence>
<keyword evidence="1 5" id="KW-0489">Methyltransferase</keyword>
<comment type="caution">
    <text evidence="8">The sequence shown here is derived from an EMBL/GenBank/DDBJ whole genome shotgun (WGS) entry which is preliminary data.</text>
</comment>
<evidence type="ECO:0000256" key="7">
    <source>
        <dbReference type="SAM" id="MobiDB-lite"/>
    </source>
</evidence>
<dbReference type="PANTHER" id="PTHR47790:SF2">
    <property type="entry name" value="TRNA_TMRNA (URACIL-C(5))-METHYLTRANSFERASE"/>
    <property type="match status" value="1"/>
</dbReference>
<evidence type="ECO:0000256" key="1">
    <source>
        <dbReference type="ARBA" id="ARBA00022603"/>
    </source>
</evidence>
<feature type="binding site" evidence="5">
    <location>
        <position position="310"/>
    </location>
    <ligand>
        <name>S-adenosyl-L-methionine</name>
        <dbReference type="ChEBI" id="CHEBI:59789"/>
    </ligand>
</feature>
<keyword evidence="9" id="KW-1185">Reference proteome</keyword>
<feature type="active site" evidence="6">
    <location>
        <position position="396"/>
    </location>
</feature>
<dbReference type="HAMAP" id="MF_01011">
    <property type="entry name" value="RNA_methyltr_TrmA"/>
    <property type="match status" value="1"/>
</dbReference>
<feature type="region of interest" description="Disordered" evidence="7">
    <location>
        <begin position="186"/>
        <end position="220"/>
    </location>
</feature>
<protein>
    <submittedName>
        <fullName evidence="8">tRNA (Uracil-5-)-methyltransferase</fullName>
    </submittedName>
</protein>
<dbReference type="InterPro" id="IPR030390">
    <property type="entry name" value="MeTrfase_TrmA_AS"/>
</dbReference>
<dbReference type="STRING" id="307507.A0A2V0NP36"/>
<evidence type="ECO:0000256" key="2">
    <source>
        <dbReference type="ARBA" id="ARBA00022679"/>
    </source>
</evidence>
<dbReference type="InterPro" id="IPR011869">
    <property type="entry name" value="TrmA_MeTrfase"/>
</dbReference>
<comment type="similarity">
    <text evidence="5">Belongs to the class I-like SAM-binding methyltransferase superfamily. RNA M5U methyltransferase family.</text>
</comment>
<name>A0A2V0NP36_9CHLO</name>
<keyword evidence="3 5" id="KW-0949">S-adenosyl-L-methionine</keyword>
<accession>A0A2V0NP36</accession>
<dbReference type="GO" id="GO:0000049">
    <property type="term" value="F:tRNA binding"/>
    <property type="evidence" value="ECO:0007669"/>
    <property type="project" value="TreeGrafter"/>
</dbReference>
<dbReference type="PANTHER" id="PTHR47790">
    <property type="entry name" value="TRNA/TMRNA (URACIL-C(5))-METHYLTRANSFERASE"/>
    <property type="match status" value="1"/>
</dbReference>
<dbReference type="InterPro" id="IPR029063">
    <property type="entry name" value="SAM-dependent_MTases_sf"/>
</dbReference>
<dbReference type="GO" id="GO:0019843">
    <property type="term" value="F:rRNA binding"/>
    <property type="evidence" value="ECO:0007669"/>
    <property type="project" value="TreeGrafter"/>
</dbReference>
<dbReference type="PROSITE" id="PS01230">
    <property type="entry name" value="TRMA_1"/>
    <property type="match status" value="1"/>
</dbReference>
<dbReference type="CDD" id="cd02440">
    <property type="entry name" value="AdoMet_MTases"/>
    <property type="match status" value="1"/>
</dbReference>
<evidence type="ECO:0000256" key="5">
    <source>
        <dbReference type="PROSITE-ProRule" id="PRU01024"/>
    </source>
</evidence>
<dbReference type="GO" id="GO:0005829">
    <property type="term" value="C:cytosol"/>
    <property type="evidence" value="ECO:0007669"/>
    <property type="project" value="TreeGrafter"/>
</dbReference>
<proteinExistence type="inferred from homology"/>
<dbReference type="AlphaFoldDB" id="A0A2V0NP36"/>
<dbReference type="EMBL" id="BDRX01000004">
    <property type="protein sequence ID" value="GBF88282.1"/>
    <property type="molecule type" value="Genomic_DNA"/>
</dbReference>